<sequence length="71" mass="8058">MPLLTGKKPLHSLTGLAKKNMRDTGQGARGRSRMPRIIPCPVNPSRVIRDFLKLREGFPKLENRSNAYNEK</sequence>
<evidence type="ECO:0000313" key="2">
    <source>
        <dbReference type="EMBL" id="PSK03551.1"/>
    </source>
</evidence>
<evidence type="ECO:0000313" key="3">
    <source>
        <dbReference type="Proteomes" id="UP000241645"/>
    </source>
</evidence>
<organism evidence="2 3">
    <name type="scientific">Brevibacillus porteri</name>
    <dbReference type="NCBI Taxonomy" id="2126350"/>
    <lineage>
        <taxon>Bacteria</taxon>
        <taxon>Bacillati</taxon>
        <taxon>Bacillota</taxon>
        <taxon>Bacilli</taxon>
        <taxon>Bacillales</taxon>
        <taxon>Paenibacillaceae</taxon>
        <taxon>Brevibacillus</taxon>
    </lineage>
</organism>
<proteinExistence type="predicted"/>
<gene>
    <name evidence="2" type="ORF">C7R92_27510</name>
</gene>
<feature type="region of interest" description="Disordered" evidence="1">
    <location>
        <begin position="1"/>
        <end position="40"/>
    </location>
</feature>
<name>A0ABX5FI06_9BACL</name>
<reference evidence="2 3" key="1">
    <citation type="submission" date="2018-03" db="EMBL/GenBank/DDBJ databases">
        <title>Brevisbacillus phylogenomics.</title>
        <authorList>
            <person name="Dunlap C."/>
        </authorList>
    </citation>
    <scope>NUCLEOTIDE SEQUENCE [LARGE SCALE GENOMIC DNA]</scope>
    <source>
        <strain evidence="2 3">NRRL B-41110</strain>
    </source>
</reference>
<protein>
    <submittedName>
        <fullName evidence="2">Uncharacterized protein</fullName>
    </submittedName>
</protein>
<accession>A0ABX5FI06</accession>
<dbReference type="EMBL" id="PXZO01000064">
    <property type="protein sequence ID" value="PSK03551.1"/>
    <property type="molecule type" value="Genomic_DNA"/>
</dbReference>
<dbReference type="Proteomes" id="UP000241645">
    <property type="component" value="Unassembled WGS sequence"/>
</dbReference>
<comment type="caution">
    <text evidence="2">The sequence shown here is derived from an EMBL/GenBank/DDBJ whole genome shotgun (WGS) entry which is preliminary data.</text>
</comment>
<keyword evidence="3" id="KW-1185">Reference proteome</keyword>
<evidence type="ECO:0000256" key="1">
    <source>
        <dbReference type="SAM" id="MobiDB-lite"/>
    </source>
</evidence>